<dbReference type="AlphaFoldDB" id="D2TXT8"/>
<sequence>MQRQFWQEGVQVLKVEGSKERWIDIREVNKWARKNKINCQEV</sequence>
<evidence type="ECO:0000313" key="1">
    <source>
        <dbReference type="EMBL" id="CBA72213.1"/>
    </source>
</evidence>
<accession>D2TXT8</accession>
<name>D2TXT8_9GAMM</name>
<dbReference type="EMBL" id="FN545174">
    <property type="protein sequence ID" value="CBA72213.1"/>
    <property type="molecule type" value="Genomic_DNA"/>
</dbReference>
<proteinExistence type="predicted"/>
<evidence type="ECO:0008006" key="2">
    <source>
        <dbReference type="Google" id="ProtNLM"/>
    </source>
</evidence>
<gene>
    <name evidence="1" type="ORF">ARN_09250</name>
</gene>
<reference evidence="1" key="1">
    <citation type="journal article" date="2010" name="Insect Mol. Biol.">
        <title>The draft genome sequence of Arsenophonus nasoniae, son-killer bacterium of Nasonia vitripennis, reveals genes associated with virulence and symbiosis.</title>
        <authorList>
            <person name="Wilkes T."/>
            <person name="Darby A.C."/>
            <person name="Choi J."/>
            <person name="Colborne J.K."/>
            <person name="Werren J.H."/>
            <person name="Hurst G.D.D."/>
        </authorList>
    </citation>
    <scope>NUCLEOTIDE SEQUENCE</scope>
</reference>
<protein>
    <recommendedName>
        <fullName evidence="2">Excisionase</fullName>
    </recommendedName>
</protein>
<organism evidence="1">
    <name type="scientific">Arsenophonus nasoniae</name>
    <name type="common">son-killer infecting Nasonia vitripennis</name>
    <dbReference type="NCBI Taxonomy" id="638"/>
    <lineage>
        <taxon>Bacteria</taxon>
        <taxon>Pseudomonadati</taxon>
        <taxon>Pseudomonadota</taxon>
        <taxon>Gammaproteobacteria</taxon>
        <taxon>Enterobacterales</taxon>
        <taxon>Morganellaceae</taxon>
        <taxon>Arsenophonus</taxon>
    </lineage>
</organism>